<evidence type="ECO:0000313" key="1">
    <source>
        <dbReference type="EMBL" id="GBO31866.1"/>
    </source>
</evidence>
<gene>
    <name evidence="1" type="ORF">AVEN_100669_1</name>
</gene>
<sequence>MEHQDVRSRRSRFPSRCALNLLVCADSVMISRFSAAVKAGADEGRCRVHFSTDALVRCSCRRVLNSLPCE</sequence>
<name>A0A4Y2W5V0_ARAVE</name>
<reference evidence="1 2" key="1">
    <citation type="journal article" date="2019" name="Sci. Rep.">
        <title>Orb-weaving spider Araneus ventricosus genome elucidates the spidroin gene catalogue.</title>
        <authorList>
            <person name="Kono N."/>
            <person name="Nakamura H."/>
            <person name="Ohtoshi R."/>
            <person name="Moran D.A.P."/>
            <person name="Shinohara A."/>
            <person name="Yoshida Y."/>
            <person name="Fujiwara M."/>
            <person name="Mori M."/>
            <person name="Tomita M."/>
            <person name="Arakawa K."/>
        </authorList>
    </citation>
    <scope>NUCLEOTIDE SEQUENCE [LARGE SCALE GENOMIC DNA]</scope>
</reference>
<evidence type="ECO:0000313" key="2">
    <source>
        <dbReference type="Proteomes" id="UP000499080"/>
    </source>
</evidence>
<proteinExistence type="predicted"/>
<keyword evidence="2" id="KW-1185">Reference proteome</keyword>
<dbReference type="Proteomes" id="UP000499080">
    <property type="component" value="Unassembled WGS sequence"/>
</dbReference>
<dbReference type="EMBL" id="BGPR01055253">
    <property type="protein sequence ID" value="GBO31866.1"/>
    <property type="molecule type" value="Genomic_DNA"/>
</dbReference>
<protein>
    <submittedName>
        <fullName evidence="1">Uncharacterized protein</fullName>
    </submittedName>
</protein>
<accession>A0A4Y2W5V0</accession>
<dbReference type="AlphaFoldDB" id="A0A4Y2W5V0"/>
<comment type="caution">
    <text evidence="1">The sequence shown here is derived from an EMBL/GenBank/DDBJ whole genome shotgun (WGS) entry which is preliminary data.</text>
</comment>
<organism evidence="1 2">
    <name type="scientific">Araneus ventricosus</name>
    <name type="common">Orbweaver spider</name>
    <name type="synonym">Epeira ventricosa</name>
    <dbReference type="NCBI Taxonomy" id="182803"/>
    <lineage>
        <taxon>Eukaryota</taxon>
        <taxon>Metazoa</taxon>
        <taxon>Ecdysozoa</taxon>
        <taxon>Arthropoda</taxon>
        <taxon>Chelicerata</taxon>
        <taxon>Arachnida</taxon>
        <taxon>Araneae</taxon>
        <taxon>Araneomorphae</taxon>
        <taxon>Entelegynae</taxon>
        <taxon>Araneoidea</taxon>
        <taxon>Araneidae</taxon>
        <taxon>Araneus</taxon>
    </lineage>
</organism>